<comment type="caution">
    <text evidence="3">The sequence shown here is derived from an EMBL/GenBank/DDBJ whole genome shotgun (WGS) entry which is preliminary data.</text>
</comment>
<feature type="compositionally biased region" description="Basic and acidic residues" evidence="1">
    <location>
        <begin position="148"/>
        <end position="158"/>
    </location>
</feature>
<accession>A0A2G7HCK2</accession>
<evidence type="ECO:0000313" key="3">
    <source>
        <dbReference type="EMBL" id="PIH02831.1"/>
    </source>
</evidence>
<feature type="region of interest" description="Disordered" evidence="1">
    <location>
        <begin position="117"/>
        <end position="158"/>
    </location>
</feature>
<keyword evidence="4" id="KW-1185">Reference proteome</keyword>
<feature type="compositionally biased region" description="Basic and acidic residues" evidence="1">
    <location>
        <begin position="17"/>
        <end position="31"/>
    </location>
</feature>
<feature type="domain" description="DUF2382" evidence="2">
    <location>
        <begin position="32"/>
        <end position="140"/>
    </location>
</feature>
<protein>
    <recommendedName>
        <fullName evidence="2">DUF2382 domain-containing protein</fullName>
    </recommendedName>
</protein>
<dbReference type="Proteomes" id="UP000231322">
    <property type="component" value="Unassembled WGS sequence"/>
</dbReference>
<gene>
    <name evidence="3" type="ORF">CS538_15500</name>
</gene>
<reference evidence="3 4" key="1">
    <citation type="submission" date="2017-10" db="EMBL/GenBank/DDBJ databases">
        <title>Reclassification of Eubacterium combesii and discrepancies in the nomenclature of botulinum neurotoxin producing clostridia. Request for an Opinion.</title>
        <authorList>
            <person name="Dobritsa A.P."/>
            <person name="Kutumbaka K.K."/>
            <person name="Samadpour M."/>
        </authorList>
    </citation>
    <scope>NUCLEOTIDE SEQUENCE [LARGE SCALE GENOMIC DNA]</scope>
    <source>
        <strain evidence="3 4">DSM 20696</strain>
    </source>
</reference>
<dbReference type="AlphaFoldDB" id="A0A2G7HCK2"/>
<dbReference type="InterPro" id="IPR019060">
    <property type="entry name" value="DUF2382"/>
</dbReference>
<dbReference type="InterPro" id="IPR052967">
    <property type="entry name" value="Stress_Response_Assoc"/>
</dbReference>
<evidence type="ECO:0000256" key="1">
    <source>
        <dbReference type="SAM" id="MobiDB-lite"/>
    </source>
</evidence>
<organism evidence="3 4">
    <name type="scientific">Clostridium combesii</name>
    <dbReference type="NCBI Taxonomy" id="39481"/>
    <lineage>
        <taxon>Bacteria</taxon>
        <taxon>Bacillati</taxon>
        <taxon>Bacillota</taxon>
        <taxon>Clostridia</taxon>
        <taxon>Eubacteriales</taxon>
        <taxon>Clostridiaceae</taxon>
        <taxon>Clostridium</taxon>
    </lineage>
</organism>
<evidence type="ECO:0000313" key="4">
    <source>
        <dbReference type="Proteomes" id="UP000231322"/>
    </source>
</evidence>
<sequence length="158" mass="18053">MMDLFGGIFGNYDDDDNGNHSDDKKRKDEGRLTLHKEELDINKNRVHKGEVELGKEIIEEQKTVDVPVTHEEVVIERRALDNEASDTHISDEESIRIPVSEEQINVDKHTVVTGEVSAHKREVEDTRHVDESLKREEARINTNGDADIVDKDTDEGFH</sequence>
<feature type="compositionally biased region" description="Basic and acidic residues" evidence="1">
    <location>
        <begin position="117"/>
        <end position="139"/>
    </location>
</feature>
<dbReference type="EMBL" id="PEIK01000015">
    <property type="protein sequence ID" value="PIH02831.1"/>
    <property type="molecule type" value="Genomic_DNA"/>
</dbReference>
<feature type="region of interest" description="Disordered" evidence="1">
    <location>
        <begin position="8"/>
        <end position="31"/>
    </location>
</feature>
<name>A0A2G7HCK2_9CLOT</name>
<dbReference type="PANTHER" id="PTHR38463:SF1">
    <property type="entry name" value="STRESS RESPONSE PROTEIN YSNF"/>
    <property type="match status" value="1"/>
</dbReference>
<dbReference type="PANTHER" id="PTHR38463">
    <property type="entry name" value="STRESS RESPONSE PROTEIN YSNF"/>
    <property type="match status" value="1"/>
</dbReference>
<dbReference type="RefSeq" id="WP_099840032.1">
    <property type="nucleotide sequence ID" value="NZ_PEIK01000015.1"/>
</dbReference>
<evidence type="ECO:0000259" key="2">
    <source>
        <dbReference type="Pfam" id="PF09557"/>
    </source>
</evidence>
<proteinExistence type="predicted"/>
<dbReference type="NCBIfam" id="TIGR02271">
    <property type="entry name" value="YsnF/AvaK domain"/>
    <property type="match status" value="1"/>
</dbReference>
<dbReference type="Pfam" id="PF09557">
    <property type="entry name" value="DUF2382"/>
    <property type="match status" value="1"/>
</dbReference>